<dbReference type="SMART" id="SM00054">
    <property type="entry name" value="EFh"/>
    <property type="match status" value="2"/>
</dbReference>
<dbReference type="PROSITE" id="PS00018">
    <property type="entry name" value="EF_HAND_1"/>
    <property type="match status" value="2"/>
</dbReference>
<dbReference type="PANTHER" id="PTHR10334">
    <property type="entry name" value="CYSTEINE-RICH SECRETORY PROTEIN-RELATED"/>
    <property type="match status" value="1"/>
</dbReference>
<evidence type="ECO:0000256" key="1">
    <source>
        <dbReference type="ARBA" id="ARBA00022837"/>
    </source>
</evidence>
<protein>
    <submittedName>
        <fullName evidence="3">GLIPR2 protein</fullName>
    </submittedName>
</protein>
<name>A0A812S2U5_9DINO</name>
<feature type="domain" description="EF-hand" evidence="2">
    <location>
        <begin position="89"/>
        <end position="124"/>
    </location>
</feature>
<evidence type="ECO:0000313" key="4">
    <source>
        <dbReference type="Proteomes" id="UP000604046"/>
    </source>
</evidence>
<accession>A0A812S2U5</accession>
<dbReference type="InterPro" id="IPR036249">
    <property type="entry name" value="Thioredoxin-like_sf"/>
</dbReference>
<sequence length="433" mass="48168">MAELVVYGRDSCGLCNKFKESCEAQGLKYRYANVDVASNKAEMARKLRSAEWFKGGKFGLPVVDVYGNIQERPTMASVKAARELLPSDEHTDKMKKQFKELDLNKDGTLCFDEMQKMMRRLAPDMSEIQLQTLFCAADVNQNGVLELDEFIDFVLHGKAAVAKIMQDPPETEPCPAAVREEWKEHVLFAHNWLRRQHGVLELKWSDECYANAKRQADACQAAGRMLQGHLEGPSGRQGQNLYWNPCLCPSPNVIVESWYKELHEPGYDFSKALGSLGTEHFTQVVWKGTSHVAMAVSEDGLFCVANYYPAGNEGSFKDNVFPDGTPVPRPHAGALAKAKAAALSKSKAKAKAILEAGADGLQTLTVRAPSLAVDEMLEDCPWNFKERIEKAFEEGADLVMIDRLEEPPQTHIRVITKRNGEIHSQFRGSMGGG</sequence>
<dbReference type="SUPFAM" id="SSF55797">
    <property type="entry name" value="PR-1-like"/>
    <property type="match status" value="1"/>
</dbReference>
<feature type="domain" description="EF-hand" evidence="2">
    <location>
        <begin position="125"/>
        <end position="160"/>
    </location>
</feature>
<dbReference type="SUPFAM" id="SSF52833">
    <property type="entry name" value="Thioredoxin-like"/>
    <property type="match status" value="1"/>
</dbReference>
<dbReference type="OrthoDB" id="337038at2759"/>
<dbReference type="InterPro" id="IPR002048">
    <property type="entry name" value="EF_hand_dom"/>
</dbReference>
<proteinExistence type="predicted"/>
<dbReference type="EMBL" id="CAJNDS010002401">
    <property type="protein sequence ID" value="CAE7460953.1"/>
    <property type="molecule type" value="Genomic_DNA"/>
</dbReference>
<comment type="caution">
    <text evidence="3">The sequence shown here is derived from an EMBL/GenBank/DDBJ whole genome shotgun (WGS) entry which is preliminary data.</text>
</comment>
<dbReference type="InterPro" id="IPR018247">
    <property type="entry name" value="EF_Hand_1_Ca_BS"/>
</dbReference>
<dbReference type="InterPro" id="IPR011992">
    <property type="entry name" value="EF-hand-dom_pair"/>
</dbReference>
<dbReference type="Pfam" id="PF13499">
    <property type="entry name" value="EF-hand_7"/>
    <property type="match status" value="1"/>
</dbReference>
<dbReference type="Pfam" id="PF00188">
    <property type="entry name" value="CAP"/>
    <property type="match status" value="1"/>
</dbReference>
<evidence type="ECO:0000259" key="2">
    <source>
        <dbReference type="PROSITE" id="PS50222"/>
    </source>
</evidence>
<dbReference type="GO" id="GO:0005509">
    <property type="term" value="F:calcium ion binding"/>
    <property type="evidence" value="ECO:0007669"/>
    <property type="project" value="InterPro"/>
</dbReference>
<dbReference type="Proteomes" id="UP000604046">
    <property type="component" value="Unassembled WGS sequence"/>
</dbReference>
<dbReference type="InterPro" id="IPR001283">
    <property type="entry name" value="CRISP-related"/>
</dbReference>
<keyword evidence="4" id="KW-1185">Reference proteome</keyword>
<dbReference type="CDD" id="cd00051">
    <property type="entry name" value="EFh"/>
    <property type="match status" value="1"/>
</dbReference>
<dbReference type="PROSITE" id="PS50222">
    <property type="entry name" value="EF_HAND_2"/>
    <property type="match status" value="2"/>
</dbReference>
<dbReference type="InterPro" id="IPR035940">
    <property type="entry name" value="CAP_sf"/>
</dbReference>
<dbReference type="Gene3D" id="3.40.33.10">
    <property type="entry name" value="CAP"/>
    <property type="match status" value="1"/>
</dbReference>
<gene>
    <name evidence="3" type="primary">GLIPR2</name>
    <name evidence="3" type="ORF">SNAT2548_LOCUS25611</name>
</gene>
<dbReference type="Gene3D" id="3.40.30.10">
    <property type="entry name" value="Glutaredoxin"/>
    <property type="match status" value="1"/>
</dbReference>
<dbReference type="SUPFAM" id="SSF47473">
    <property type="entry name" value="EF-hand"/>
    <property type="match status" value="1"/>
</dbReference>
<organism evidence="3 4">
    <name type="scientific">Symbiodinium natans</name>
    <dbReference type="NCBI Taxonomy" id="878477"/>
    <lineage>
        <taxon>Eukaryota</taxon>
        <taxon>Sar</taxon>
        <taxon>Alveolata</taxon>
        <taxon>Dinophyceae</taxon>
        <taxon>Suessiales</taxon>
        <taxon>Symbiodiniaceae</taxon>
        <taxon>Symbiodinium</taxon>
    </lineage>
</organism>
<dbReference type="Gene3D" id="1.10.238.10">
    <property type="entry name" value="EF-hand"/>
    <property type="match status" value="1"/>
</dbReference>
<evidence type="ECO:0000313" key="3">
    <source>
        <dbReference type="EMBL" id="CAE7460953.1"/>
    </source>
</evidence>
<dbReference type="PRINTS" id="PR00837">
    <property type="entry name" value="V5TPXLIKE"/>
</dbReference>
<dbReference type="AlphaFoldDB" id="A0A812S2U5"/>
<keyword evidence="1" id="KW-0106">Calcium</keyword>
<dbReference type="SMART" id="SM00198">
    <property type="entry name" value="SCP"/>
    <property type="match status" value="1"/>
</dbReference>
<dbReference type="InterPro" id="IPR014044">
    <property type="entry name" value="CAP_dom"/>
</dbReference>
<reference evidence="3" key="1">
    <citation type="submission" date="2021-02" db="EMBL/GenBank/DDBJ databases">
        <authorList>
            <person name="Dougan E. K."/>
            <person name="Rhodes N."/>
            <person name="Thang M."/>
            <person name="Chan C."/>
        </authorList>
    </citation>
    <scope>NUCLEOTIDE SEQUENCE</scope>
</reference>